<accession>A0A451AVA5</accession>
<name>A0A451AVA5_9GAMM</name>
<proteinExistence type="predicted"/>
<evidence type="ECO:0000313" key="1">
    <source>
        <dbReference type="EMBL" id="VFK61782.1"/>
    </source>
</evidence>
<dbReference type="AlphaFoldDB" id="A0A451AVA5"/>
<sequence length="71" mass="7799">MATAITFDTRQFISTLRSAGVEEKQAEAFSNAFANAQNESELATKSDIRNLETKTDAFRAEIKAEIGANEQ</sequence>
<dbReference type="EMBL" id="CAADFZ010000019">
    <property type="protein sequence ID" value="VFK61782.1"/>
    <property type="molecule type" value="Genomic_DNA"/>
</dbReference>
<gene>
    <name evidence="1" type="ORF">BECKUNK1418G_GA0071005_101911</name>
    <name evidence="2" type="ORF">BECKUNK1418H_GA0071006_102211</name>
</gene>
<organism evidence="2">
    <name type="scientific">Candidatus Kentrum sp. UNK</name>
    <dbReference type="NCBI Taxonomy" id="2126344"/>
    <lineage>
        <taxon>Bacteria</taxon>
        <taxon>Pseudomonadati</taxon>
        <taxon>Pseudomonadota</taxon>
        <taxon>Gammaproteobacteria</taxon>
        <taxon>Candidatus Kentrum</taxon>
    </lineage>
</organism>
<protein>
    <recommendedName>
        <fullName evidence="3">DUF1640 domain-containing protein</fullName>
    </recommendedName>
</protein>
<evidence type="ECO:0008006" key="3">
    <source>
        <dbReference type="Google" id="ProtNLM"/>
    </source>
</evidence>
<dbReference type="EMBL" id="CAADGD010000022">
    <property type="protein sequence ID" value="VFK69989.1"/>
    <property type="molecule type" value="Genomic_DNA"/>
</dbReference>
<evidence type="ECO:0000313" key="2">
    <source>
        <dbReference type="EMBL" id="VFK69989.1"/>
    </source>
</evidence>
<reference evidence="2" key="1">
    <citation type="submission" date="2019-02" db="EMBL/GenBank/DDBJ databases">
        <authorList>
            <person name="Gruber-Vodicka R. H."/>
            <person name="Seah K. B. B."/>
        </authorList>
    </citation>
    <scope>NUCLEOTIDE SEQUENCE</scope>
    <source>
        <strain evidence="2">BECK_BY19</strain>
        <strain evidence="1">BECK_BY8</strain>
    </source>
</reference>